<keyword evidence="7" id="KW-1185">Reference proteome</keyword>
<dbReference type="PANTHER" id="PTHR44200">
    <property type="entry name" value="DNAJ HOMOLOG SUBFAMILY C MEMBER 7"/>
    <property type="match status" value="1"/>
</dbReference>
<feature type="compositionally biased region" description="Basic and acidic residues" evidence="2">
    <location>
        <begin position="1313"/>
        <end position="1362"/>
    </location>
</feature>
<dbReference type="EMBL" id="QXFT01000998">
    <property type="protein sequence ID" value="KAE9331810.1"/>
    <property type="molecule type" value="Genomic_DNA"/>
</dbReference>
<keyword evidence="1" id="KW-0802">TPR repeat</keyword>
<feature type="domain" description="J" evidence="3">
    <location>
        <begin position="1404"/>
        <end position="1468"/>
    </location>
</feature>
<protein>
    <recommendedName>
        <fullName evidence="3">J domain-containing protein</fullName>
    </recommendedName>
</protein>
<feature type="compositionally biased region" description="Low complexity" evidence="2">
    <location>
        <begin position="370"/>
        <end position="384"/>
    </location>
</feature>
<dbReference type="SMART" id="SM00271">
    <property type="entry name" value="DnaJ"/>
    <property type="match status" value="1"/>
</dbReference>
<evidence type="ECO:0000259" key="3">
    <source>
        <dbReference type="PROSITE" id="PS50076"/>
    </source>
</evidence>
<dbReference type="InterPro" id="IPR001623">
    <property type="entry name" value="DnaJ_domain"/>
</dbReference>
<feature type="compositionally biased region" description="Polar residues" evidence="2">
    <location>
        <begin position="796"/>
        <end position="816"/>
    </location>
</feature>
<organism evidence="4 6">
    <name type="scientific">Phytophthora rubi</name>
    <dbReference type="NCBI Taxonomy" id="129364"/>
    <lineage>
        <taxon>Eukaryota</taxon>
        <taxon>Sar</taxon>
        <taxon>Stramenopiles</taxon>
        <taxon>Oomycota</taxon>
        <taxon>Peronosporomycetes</taxon>
        <taxon>Peronosporales</taxon>
        <taxon>Peronosporaceae</taxon>
        <taxon>Phytophthora</taxon>
    </lineage>
</organism>
<dbReference type="SUPFAM" id="SSF46565">
    <property type="entry name" value="Chaperone J-domain"/>
    <property type="match status" value="1"/>
</dbReference>
<feature type="compositionally biased region" description="Acidic residues" evidence="2">
    <location>
        <begin position="109"/>
        <end position="121"/>
    </location>
</feature>
<feature type="region of interest" description="Disordered" evidence="2">
    <location>
        <begin position="361"/>
        <end position="410"/>
    </location>
</feature>
<dbReference type="PROSITE" id="PS50076">
    <property type="entry name" value="DNAJ_2"/>
    <property type="match status" value="1"/>
</dbReference>
<reference evidence="4 6" key="1">
    <citation type="submission" date="2018-09" db="EMBL/GenBank/DDBJ databases">
        <title>Genomic investigation of the strawberry pathogen Phytophthora fragariae indicates pathogenicity is determined by transcriptional variation in three key races.</title>
        <authorList>
            <person name="Adams T.M."/>
            <person name="Armitage A.D."/>
            <person name="Sobczyk M.K."/>
            <person name="Bates H.J."/>
            <person name="Dunwell J.M."/>
            <person name="Nellist C.F."/>
            <person name="Harrison R.J."/>
        </authorList>
    </citation>
    <scope>NUCLEOTIDE SEQUENCE [LARGE SCALE GENOMIC DNA]</scope>
    <source>
        <strain evidence="4 6">SCRP249</strain>
        <strain evidence="5 7">SCRP333</strain>
    </source>
</reference>
<dbReference type="SUPFAM" id="SSF48452">
    <property type="entry name" value="TPR-like"/>
    <property type="match status" value="2"/>
</dbReference>
<evidence type="ECO:0000313" key="7">
    <source>
        <dbReference type="Proteomes" id="UP000434957"/>
    </source>
</evidence>
<feature type="region of interest" description="Disordered" evidence="2">
    <location>
        <begin position="635"/>
        <end position="781"/>
    </location>
</feature>
<feature type="region of interest" description="Disordered" evidence="2">
    <location>
        <begin position="1313"/>
        <end position="1401"/>
    </location>
</feature>
<dbReference type="Gene3D" id="1.25.40.10">
    <property type="entry name" value="Tetratricopeptide repeat domain"/>
    <property type="match status" value="2"/>
</dbReference>
<dbReference type="InterPro" id="IPR036869">
    <property type="entry name" value="J_dom_sf"/>
</dbReference>
<dbReference type="Gene3D" id="1.10.287.110">
    <property type="entry name" value="DnaJ domain"/>
    <property type="match status" value="1"/>
</dbReference>
<evidence type="ECO:0000256" key="2">
    <source>
        <dbReference type="SAM" id="MobiDB-lite"/>
    </source>
</evidence>
<proteinExistence type="predicted"/>
<evidence type="ECO:0000256" key="1">
    <source>
        <dbReference type="PROSITE-ProRule" id="PRU00339"/>
    </source>
</evidence>
<feature type="compositionally biased region" description="Polar residues" evidence="2">
    <location>
        <begin position="503"/>
        <end position="516"/>
    </location>
</feature>
<feature type="compositionally biased region" description="Pro residues" evidence="2">
    <location>
        <begin position="273"/>
        <end position="285"/>
    </location>
</feature>
<dbReference type="Proteomes" id="UP000434957">
    <property type="component" value="Unassembled WGS sequence"/>
</dbReference>
<feature type="repeat" description="TPR" evidence="1">
    <location>
        <begin position="1193"/>
        <end position="1226"/>
    </location>
</feature>
<evidence type="ECO:0000313" key="5">
    <source>
        <dbReference type="EMBL" id="KAE9331810.1"/>
    </source>
</evidence>
<gene>
    <name evidence="4" type="ORF">PR001_g17476</name>
    <name evidence="5" type="ORF">PR003_g14828</name>
</gene>
<feature type="compositionally biased region" description="Basic residues" evidence="2">
    <location>
        <begin position="737"/>
        <end position="749"/>
    </location>
</feature>
<feature type="compositionally biased region" description="Acidic residues" evidence="2">
    <location>
        <begin position="60"/>
        <end position="69"/>
    </location>
</feature>
<evidence type="ECO:0000313" key="6">
    <source>
        <dbReference type="Proteomes" id="UP000429607"/>
    </source>
</evidence>
<dbReference type="PROSITE" id="PS50005">
    <property type="entry name" value="TPR"/>
    <property type="match status" value="1"/>
</dbReference>
<evidence type="ECO:0000313" key="4">
    <source>
        <dbReference type="EMBL" id="KAE9005342.1"/>
    </source>
</evidence>
<feature type="region of interest" description="Disordered" evidence="2">
    <location>
        <begin position="1114"/>
        <end position="1134"/>
    </location>
</feature>
<feature type="region of interest" description="Disordered" evidence="2">
    <location>
        <begin position="212"/>
        <end position="288"/>
    </location>
</feature>
<dbReference type="EMBL" id="QXFV01001460">
    <property type="protein sequence ID" value="KAE9005342.1"/>
    <property type="molecule type" value="Genomic_DNA"/>
</dbReference>
<sequence>MVRLVEYPESSDDERETRSDGSQWSEVDETPSSPCDSFSYPMREEEEEEEEGGGEHEGGEEYEEDEDYAPSEVDSVASSVDTDDLDPDNEMDEERPETKDENFSRSFDESLESSEEVEEVIDLTQTKEKEEKNGVFYAWKDLQEAFEHNPFKRRSVNTREEEDENEEEEENELKVEKDEDYFVQQDSCQKEEKKTPNLFDVETGQWDFQAAFAPGVGDKKKTPHRRRHTATAQHRSTLFTGEQKSTTGETATCFTTQQSASQEEQRRDTSVPDPEPAFSFPPPQVEIPVFSFNSTQSGAASAPITSNFTFGQKGSAAFEAAGDDIYMRSPTPRHTTAANSTSVDGGFTLGQSGKGPKPYNFVGHGVGGTSKSSASRTKPSSAAKVADNGVDTRMRSPSPQAQSASRTPTNVEFLFGQGYKNRKTFTWGRQSSSESLQSSGSASATTSAASGQTTGSSWTAKVPLGGVSAGAFGSSGPTTASAFFTPGVAGPTRNADRRKKKVNSSSPFAPQTNSNPSASQFTTSSASAASFGSSLFQEATATRQRAENPFVPVGVSVRQVCDKLHENGAATMPSPVPSATTFANGSFAFDSSNSTPFQAVDPPSFRDGVFGSAAASTASNTGAFNQVPFGSSASHPPFGVGEADVPKSQAEATDSVFSGQHAGNASISTTDGFQMGSANAQKNSRHNPRVRPRRSGMFAKKNSPRKDAKLGAAEPEPSPGASSSSSATPSPFGMHNQRSRKNARLRRTYGRSPPADPCATTTFQSHPPSSTFVSSDQPKVVRPTAKKGLASAFAAPSSTHFGPAAAQQQEQTTKPSAFTFASHHQSPGGLRPHSAIHSTEPSQPGKAEQGNAGSARPTFAGSRRILRAALRGAGVGAERVRSAPLTTTHFHRDEGDDEMESEDERDWMELKRRGGDAHGLRLFEDAAEFYRQSIEALESNMYDDPLLDTHELRADKAKLHANRAASLMMLMQLSEAQRECRRSIEVDATYARAYLRLGRIQVLLGDTAHAQANLDTAKQLMQGNNGEVRTSDKADLASLAKMEATIKKLTTLQGEIKWYADCGDFKQALVHTESALGLAPNSRKLQVQKARILLHQKEFEQIVQFCTSIVENQQGSHGKLSSPKGRGGSNSRSLKEKTVEKITIVGIELGLLWATTLHYQNKVEEAMRILNALEAVAPCSSHVIQLKRQWQEMKQLKHDGNERFKRGEYQEAVRFYSEAVQIDPQHQEFCAIIYCNRAAAHMGLERYHTAILDCNEALQRKPQYHRALLRRARCHVGLKMFHEAVKDFDRYLREQPNDLPTEATAAIRRERNEAKAAIAKAREEARQREAAKKRAEREQRQRRSNRWEESSWSDSRHYDNFRRGTSNSSSSNSNNGSSYGSNRHQSSGAGSRASFMAPKTQRRTHYDVLGIEKAATNDQIKKAYRKLALVYHPDKAKTSTHADLFKEMTAAYTVLSDESARTKYDRELIYNRFGNFYEN</sequence>
<feature type="region of interest" description="Disordered" evidence="2">
    <location>
        <begin position="430"/>
        <end position="457"/>
    </location>
</feature>
<name>A0A6A3KFK7_9STRA</name>
<dbReference type="InterPro" id="IPR052758">
    <property type="entry name" value="SRC_co-chaperone"/>
</dbReference>
<feature type="region of interest" description="Disordered" evidence="2">
    <location>
        <begin position="795"/>
        <end position="860"/>
    </location>
</feature>
<dbReference type="PANTHER" id="PTHR44200:SF1">
    <property type="entry name" value="DNAJ HOMOLOG SUBFAMILY C MEMBER 7"/>
    <property type="match status" value="1"/>
</dbReference>
<feature type="compositionally biased region" description="Polar residues" evidence="2">
    <location>
        <begin position="759"/>
        <end position="777"/>
    </location>
</feature>
<feature type="region of interest" description="Disordered" evidence="2">
    <location>
        <begin position="147"/>
        <end position="196"/>
    </location>
</feature>
<dbReference type="InterPro" id="IPR019734">
    <property type="entry name" value="TPR_rpt"/>
</dbReference>
<dbReference type="Proteomes" id="UP000429607">
    <property type="component" value="Unassembled WGS sequence"/>
</dbReference>
<feature type="compositionally biased region" description="Polar residues" evidence="2">
    <location>
        <begin position="650"/>
        <end position="682"/>
    </location>
</feature>
<feature type="compositionally biased region" description="Polar residues" evidence="2">
    <location>
        <begin position="236"/>
        <end position="262"/>
    </location>
</feature>
<feature type="region of interest" description="Disordered" evidence="2">
    <location>
        <begin position="1"/>
        <end position="133"/>
    </location>
</feature>
<feature type="compositionally biased region" description="Low complexity" evidence="2">
    <location>
        <begin position="1366"/>
        <end position="1382"/>
    </location>
</feature>
<feature type="compositionally biased region" description="Basic and acidic residues" evidence="2">
    <location>
        <begin position="96"/>
        <end position="108"/>
    </location>
</feature>
<dbReference type="Pfam" id="PF00226">
    <property type="entry name" value="DnaJ"/>
    <property type="match status" value="1"/>
</dbReference>
<feature type="compositionally biased region" description="Acidic residues" evidence="2">
    <location>
        <begin position="81"/>
        <end position="95"/>
    </location>
</feature>
<comment type="caution">
    <text evidence="4">The sequence shown here is derived from an EMBL/GenBank/DDBJ whole genome shotgun (WGS) entry which is preliminary data.</text>
</comment>
<feature type="compositionally biased region" description="Basic residues" evidence="2">
    <location>
        <begin position="683"/>
        <end position="694"/>
    </location>
</feature>
<feature type="compositionally biased region" description="Acidic residues" evidence="2">
    <location>
        <begin position="160"/>
        <end position="171"/>
    </location>
</feature>
<dbReference type="SMART" id="SM00028">
    <property type="entry name" value="TPR"/>
    <property type="match status" value="7"/>
</dbReference>
<dbReference type="PRINTS" id="PR00625">
    <property type="entry name" value="JDOMAIN"/>
</dbReference>
<feature type="region of interest" description="Disordered" evidence="2">
    <location>
        <begin position="480"/>
        <end position="522"/>
    </location>
</feature>
<dbReference type="InterPro" id="IPR011990">
    <property type="entry name" value="TPR-like_helical_dom_sf"/>
</dbReference>
<dbReference type="CDD" id="cd06257">
    <property type="entry name" value="DnaJ"/>
    <property type="match status" value="1"/>
</dbReference>
<feature type="compositionally biased region" description="Low complexity" evidence="2">
    <location>
        <begin position="711"/>
        <end position="731"/>
    </location>
</feature>
<feature type="compositionally biased region" description="Polar residues" evidence="2">
    <location>
        <begin position="395"/>
        <end position="410"/>
    </location>
</feature>
<feature type="compositionally biased region" description="Polar residues" evidence="2">
    <location>
        <begin position="20"/>
        <end position="36"/>
    </location>
</feature>
<accession>A0A6A3KFK7</accession>